<proteinExistence type="predicted"/>
<evidence type="ECO:0000313" key="2">
    <source>
        <dbReference type="Proteomes" id="UP001283361"/>
    </source>
</evidence>
<dbReference type="AlphaFoldDB" id="A0AAE0YQJ9"/>
<comment type="caution">
    <text evidence="1">The sequence shown here is derived from an EMBL/GenBank/DDBJ whole genome shotgun (WGS) entry which is preliminary data.</text>
</comment>
<keyword evidence="2" id="KW-1185">Reference proteome</keyword>
<accession>A0AAE0YQJ9</accession>
<gene>
    <name evidence="1" type="ORF">RRG08_050937</name>
</gene>
<reference evidence="1" key="1">
    <citation type="journal article" date="2023" name="G3 (Bethesda)">
        <title>A reference genome for the long-term kleptoplast-retaining sea slug Elysia crispata morphotype clarki.</title>
        <authorList>
            <person name="Eastman K.E."/>
            <person name="Pendleton A.L."/>
            <person name="Shaikh M.A."/>
            <person name="Suttiyut T."/>
            <person name="Ogas R."/>
            <person name="Tomko P."/>
            <person name="Gavelis G."/>
            <person name="Widhalm J.R."/>
            <person name="Wisecaver J.H."/>
        </authorList>
    </citation>
    <scope>NUCLEOTIDE SEQUENCE</scope>
    <source>
        <strain evidence="1">ECLA1</strain>
    </source>
</reference>
<dbReference type="Proteomes" id="UP001283361">
    <property type="component" value="Unassembled WGS sequence"/>
</dbReference>
<sequence>MEKRKFRECTKFRTEMVEPWRKESQGAECLTPLDGPELSVHSVSTQIQGAARDIIQHNSTSYRLPLPITIRNFSCSDFTG</sequence>
<evidence type="ECO:0000313" key="1">
    <source>
        <dbReference type="EMBL" id="KAK3754275.1"/>
    </source>
</evidence>
<protein>
    <submittedName>
        <fullName evidence="1">Uncharacterized protein</fullName>
    </submittedName>
</protein>
<name>A0AAE0YQJ9_9GAST</name>
<organism evidence="1 2">
    <name type="scientific">Elysia crispata</name>
    <name type="common">lettuce slug</name>
    <dbReference type="NCBI Taxonomy" id="231223"/>
    <lineage>
        <taxon>Eukaryota</taxon>
        <taxon>Metazoa</taxon>
        <taxon>Spiralia</taxon>
        <taxon>Lophotrochozoa</taxon>
        <taxon>Mollusca</taxon>
        <taxon>Gastropoda</taxon>
        <taxon>Heterobranchia</taxon>
        <taxon>Euthyneura</taxon>
        <taxon>Panpulmonata</taxon>
        <taxon>Sacoglossa</taxon>
        <taxon>Placobranchoidea</taxon>
        <taxon>Plakobranchidae</taxon>
        <taxon>Elysia</taxon>
    </lineage>
</organism>
<dbReference type="EMBL" id="JAWDGP010005682">
    <property type="protein sequence ID" value="KAK3754275.1"/>
    <property type="molecule type" value="Genomic_DNA"/>
</dbReference>